<protein>
    <submittedName>
        <fullName evidence="6">Nucleotide sugar dehydrogenase</fullName>
    </submittedName>
</protein>
<evidence type="ECO:0000256" key="3">
    <source>
        <dbReference type="ARBA" id="ARBA00023027"/>
    </source>
</evidence>
<evidence type="ECO:0000256" key="2">
    <source>
        <dbReference type="ARBA" id="ARBA00023002"/>
    </source>
</evidence>
<dbReference type="SUPFAM" id="SSF51735">
    <property type="entry name" value="NAD(P)-binding Rossmann-fold domains"/>
    <property type="match status" value="1"/>
</dbReference>
<dbReference type="PANTHER" id="PTHR43491:SF2">
    <property type="entry name" value="UDP-N-ACETYL-D-MANNOSAMINE DEHYDROGENASE"/>
    <property type="match status" value="1"/>
</dbReference>
<dbReference type="Pfam" id="PF03721">
    <property type="entry name" value="UDPG_MGDP_dh_N"/>
    <property type="match status" value="1"/>
</dbReference>
<proteinExistence type="inferred from homology"/>
<dbReference type="InterPro" id="IPR036291">
    <property type="entry name" value="NAD(P)-bd_dom_sf"/>
</dbReference>
<organism evidence="6 7">
    <name type="scientific">Mucilaginibacter aquariorum</name>
    <dbReference type="NCBI Taxonomy" id="2967225"/>
    <lineage>
        <taxon>Bacteria</taxon>
        <taxon>Pseudomonadati</taxon>
        <taxon>Bacteroidota</taxon>
        <taxon>Sphingobacteriia</taxon>
        <taxon>Sphingobacteriales</taxon>
        <taxon>Sphingobacteriaceae</taxon>
        <taxon>Mucilaginibacter</taxon>
    </lineage>
</organism>
<dbReference type="InterPro" id="IPR001732">
    <property type="entry name" value="UDP-Glc/GDP-Man_DH_N"/>
</dbReference>
<dbReference type="Proteomes" id="UP001204376">
    <property type="component" value="Unassembled WGS sequence"/>
</dbReference>
<dbReference type="NCBIfam" id="TIGR03026">
    <property type="entry name" value="NDP-sugDHase"/>
    <property type="match status" value="1"/>
</dbReference>
<dbReference type="Pfam" id="PF00984">
    <property type="entry name" value="UDPG_MGDP_dh"/>
    <property type="match status" value="1"/>
</dbReference>
<comment type="caution">
    <text evidence="6">The sequence shown here is derived from an EMBL/GenBank/DDBJ whole genome shotgun (WGS) entry which is preliminary data.</text>
</comment>
<dbReference type="InterPro" id="IPR017476">
    <property type="entry name" value="UDP-Glc/GDP-Man"/>
</dbReference>
<dbReference type="InterPro" id="IPR028359">
    <property type="entry name" value="UDP_ManNAc/GlcNAc_DH"/>
</dbReference>
<dbReference type="SUPFAM" id="SSF48179">
    <property type="entry name" value="6-phosphogluconate dehydrogenase C-terminal domain-like"/>
    <property type="match status" value="1"/>
</dbReference>
<dbReference type="PANTHER" id="PTHR43491">
    <property type="entry name" value="UDP-N-ACETYL-D-MANNOSAMINE DEHYDROGENASE"/>
    <property type="match status" value="1"/>
</dbReference>
<dbReference type="EMBL" id="JANHOH010000001">
    <property type="protein sequence ID" value="MCQ6956544.1"/>
    <property type="molecule type" value="Genomic_DNA"/>
</dbReference>
<evidence type="ECO:0000313" key="6">
    <source>
        <dbReference type="EMBL" id="MCQ6956544.1"/>
    </source>
</evidence>
<dbReference type="SUPFAM" id="SSF52413">
    <property type="entry name" value="UDP-glucose/GDP-mannose dehydrogenase C-terminal domain"/>
    <property type="match status" value="1"/>
</dbReference>
<comment type="similarity">
    <text evidence="1 4">Belongs to the UDP-glucose/GDP-mannose dehydrogenase family.</text>
</comment>
<gene>
    <name evidence="6" type="ORF">NPE20_01180</name>
</gene>
<sequence>MNNQIIDNPKIAIIGLGYVGLPLAVEFAKQYKVFGMDTSTTRINDLKEYRDRTLEITPEELQDVVTFDCTTTKGLYLTTQMEQTRNCSVFIITVPTPVDKNNRPDLTPLFKASGMVGKMLKKGDIVVYESTVYPGVTEQECVPVLEKHSGLKFNVDFFAGYSPERINPGDKEHTVSLIKKVTSGSTEETAERVDSLYRSIIKAGTHKASSIKVAEAAKVIENAQRDINIAFVNELAKIFNRLGISTSEVLTAAGTKWNFLQFKPGLVGGHCIGVDPYYLAQKAQEVGYHPEIILAGRRLNDGMGSYVADELIKYMLLNGIQVLNSKILILGFTFKEDCPDTRNTKVIDIVNRLKSYQAKVFIQDPWVNVQKVEEEYGIEFDSNNGTPKKYDAIIMAVAHKAFKDIDIKPMLMKHTVVYDLKATLPDNVVNFRL</sequence>
<keyword evidence="2" id="KW-0560">Oxidoreductase</keyword>
<dbReference type="PIRSF" id="PIRSF500136">
    <property type="entry name" value="UDP_ManNAc_DH"/>
    <property type="match status" value="1"/>
</dbReference>
<evidence type="ECO:0000256" key="4">
    <source>
        <dbReference type="PIRNR" id="PIRNR000124"/>
    </source>
</evidence>
<dbReference type="Gene3D" id="3.40.50.720">
    <property type="entry name" value="NAD(P)-binding Rossmann-like Domain"/>
    <property type="match status" value="2"/>
</dbReference>
<dbReference type="Pfam" id="PF03720">
    <property type="entry name" value="UDPG_MGDP_dh_C"/>
    <property type="match status" value="1"/>
</dbReference>
<evidence type="ECO:0000259" key="5">
    <source>
        <dbReference type="SMART" id="SM00984"/>
    </source>
</evidence>
<dbReference type="InterPro" id="IPR014027">
    <property type="entry name" value="UDP-Glc/GDP-Man_DH_C"/>
</dbReference>
<dbReference type="InterPro" id="IPR008927">
    <property type="entry name" value="6-PGluconate_DH-like_C_sf"/>
</dbReference>
<keyword evidence="7" id="KW-1185">Reference proteome</keyword>
<evidence type="ECO:0000256" key="1">
    <source>
        <dbReference type="ARBA" id="ARBA00006601"/>
    </source>
</evidence>
<dbReference type="InterPro" id="IPR014026">
    <property type="entry name" value="UDP-Glc/GDP-Man_DH_dimer"/>
</dbReference>
<dbReference type="RefSeq" id="WP_256536760.1">
    <property type="nucleotide sequence ID" value="NZ_JANHOH010000001.1"/>
</dbReference>
<dbReference type="SMART" id="SM00984">
    <property type="entry name" value="UDPG_MGDP_dh_C"/>
    <property type="match status" value="1"/>
</dbReference>
<accession>A0ABT1SW30</accession>
<feature type="domain" description="UDP-glucose/GDP-mannose dehydrogenase C-terminal" evidence="5">
    <location>
        <begin position="328"/>
        <end position="426"/>
    </location>
</feature>
<keyword evidence="3" id="KW-0520">NAD</keyword>
<name>A0ABT1SW30_9SPHI</name>
<evidence type="ECO:0000313" key="7">
    <source>
        <dbReference type="Proteomes" id="UP001204376"/>
    </source>
</evidence>
<dbReference type="InterPro" id="IPR036220">
    <property type="entry name" value="UDP-Glc/GDP-Man_DH_C_sf"/>
</dbReference>
<dbReference type="PIRSF" id="PIRSF000124">
    <property type="entry name" value="UDPglc_GDPman_dh"/>
    <property type="match status" value="1"/>
</dbReference>
<reference evidence="6 7" key="1">
    <citation type="submission" date="2022-07" db="EMBL/GenBank/DDBJ databases">
        <title>Mucilaginibacter sp. JC4.</title>
        <authorList>
            <person name="Le V."/>
            <person name="Ko S.-R."/>
            <person name="Ahn C.-Y."/>
            <person name="Oh H.-M."/>
        </authorList>
    </citation>
    <scope>NUCLEOTIDE SEQUENCE [LARGE SCALE GENOMIC DNA]</scope>
    <source>
        <strain evidence="6 7">JC4</strain>
    </source>
</reference>